<evidence type="ECO:0000256" key="5">
    <source>
        <dbReference type="ARBA" id="ARBA00023004"/>
    </source>
</evidence>
<evidence type="ECO:0000256" key="2">
    <source>
        <dbReference type="ARBA" id="ARBA00022723"/>
    </source>
</evidence>
<evidence type="ECO:0000313" key="8">
    <source>
        <dbReference type="EMBL" id="GMI53858.1"/>
    </source>
</evidence>
<dbReference type="InterPro" id="IPR006620">
    <property type="entry name" value="Pro_4_hyd_alph"/>
</dbReference>
<feature type="compositionally biased region" description="Acidic residues" evidence="6">
    <location>
        <begin position="515"/>
        <end position="525"/>
    </location>
</feature>
<keyword evidence="9" id="KW-1185">Reference proteome</keyword>
<dbReference type="Gene3D" id="2.60.120.620">
    <property type="entry name" value="q2cbj1_9rhob like domain"/>
    <property type="match status" value="1"/>
</dbReference>
<dbReference type="InterPro" id="IPR005123">
    <property type="entry name" value="Oxoglu/Fe-dep_dioxygenase_dom"/>
</dbReference>
<evidence type="ECO:0000256" key="6">
    <source>
        <dbReference type="SAM" id="MobiDB-lite"/>
    </source>
</evidence>
<feature type="compositionally biased region" description="Low complexity" evidence="6">
    <location>
        <begin position="98"/>
        <end position="117"/>
    </location>
</feature>
<protein>
    <recommendedName>
        <fullName evidence="7">Fe2OG dioxygenase domain-containing protein</fullName>
    </recommendedName>
</protein>
<keyword evidence="3" id="KW-0223">Dioxygenase</keyword>
<evidence type="ECO:0000256" key="1">
    <source>
        <dbReference type="ARBA" id="ARBA00001961"/>
    </source>
</evidence>
<evidence type="ECO:0000256" key="4">
    <source>
        <dbReference type="ARBA" id="ARBA00023002"/>
    </source>
</evidence>
<evidence type="ECO:0000313" key="9">
    <source>
        <dbReference type="Proteomes" id="UP001165060"/>
    </source>
</evidence>
<keyword evidence="5" id="KW-0408">Iron</keyword>
<comment type="caution">
    <text evidence="8">The sequence shown here is derived from an EMBL/GenBank/DDBJ whole genome shotgun (WGS) entry which is preliminary data.</text>
</comment>
<keyword evidence="2" id="KW-0479">Metal-binding</keyword>
<evidence type="ECO:0000259" key="7">
    <source>
        <dbReference type="PROSITE" id="PS51471"/>
    </source>
</evidence>
<reference evidence="8 9" key="1">
    <citation type="journal article" date="2023" name="Commun. Biol.">
        <title>Genome analysis of Parmales, the sister group of diatoms, reveals the evolutionary specialization of diatoms from phago-mixotrophs to photoautotrophs.</title>
        <authorList>
            <person name="Ban H."/>
            <person name="Sato S."/>
            <person name="Yoshikawa S."/>
            <person name="Yamada K."/>
            <person name="Nakamura Y."/>
            <person name="Ichinomiya M."/>
            <person name="Sato N."/>
            <person name="Blanc-Mathieu R."/>
            <person name="Endo H."/>
            <person name="Kuwata A."/>
            <person name="Ogata H."/>
        </authorList>
    </citation>
    <scope>NUCLEOTIDE SEQUENCE [LARGE SCALE GENOMIC DNA]</scope>
</reference>
<dbReference type="PROSITE" id="PS51471">
    <property type="entry name" value="FE2OG_OXY"/>
    <property type="match status" value="1"/>
</dbReference>
<keyword evidence="4" id="KW-0560">Oxidoreductase</keyword>
<feature type="region of interest" description="Disordered" evidence="6">
    <location>
        <begin position="97"/>
        <end position="118"/>
    </location>
</feature>
<name>A0ABQ6NB78_9STRA</name>
<sequence length="534" mass="57757">MSALSAVDFDPEEATYSSLLSSGAATPAQVDQMRSLRKHKNLLSISRRALLQQHYVHDVTLTRCALTCSAAAALEGLGRREEAVHLLRHRRFMEEEAYSSSDSDSDPSSPASLAHSPTDSASYDIALSKLLFKADSKPAALALTLSVCDLSASSPSSVLPADAEDAYYLAGWISIHNDDHSGAYRIWRRGAENLPSSDLLRRQNKKRLCWDSPPPSPPAPALLPGLVGATPVPTLSDLEPFSVPPSTPCPALALFDPASQNRRLAFRSPPVLTKSECAAVSAHVDSFIASERGGVWGTVRKSSVKTTDVAVEDIPVLRPWLNELLLSRLYPLIAEAYPTLADGSSTLSPDGTSRVRVHDAFIVRYDADNDKSFHLPEHSDTSAVSFTVALNDHSEFEGGGTWFEALGGEGGEGMVVDCDVGEACAFAGPMRHAGYPITKGVRLILVLFLYVEDFKYGEFVKSYMDAGFCGDCSKSGSRAVADEKSGVKPSGDKTGGYVVYRETVDLSNMLNRIEQEEENGEEEEEHTTQPKTKI</sequence>
<evidence type="ECO:0000256" key="3">
    <source>
        <dbReference type="ARBA" id="ARBA00022964"/>
    </source>
</evidence>
<feature type="region of interest" description="Disordered" evidence="6">
    <location>
        <begin position="514"/>
        <end position="534"/>
    </location>
</feature>
<feature type="domain" description="Fe2OG dioxygenase" evidence="7">
    <location>
        <begin position="356"/>
        <end position="451"/>
    </location>
</feature>
<proteinExistence type="predicted"/>
<dbReference type="SMART" id="SM00702">
    <property type="entry name" value="P4Hc"/>
    <property type="match status" value="1"/>
</dbReference>
<accession>A0ABQ6NB78</accession>
<dbReference type="Proteomes" id="UP001165060">
    <property type="component" value="Unassembled WGS sequence"/>
</dbReference>
<comment type="cofactor">
    <cofactor evidence="1">
        <name>L-ascorbate</name>
        <dbReference type="ChEBI" id="CHEBI:38290"/>
    </cofactor>
</comment>
<dbReference type="EMBL" id="BRYB01006268">
    <property type="protein sequence ID" value="GMI53858.1"/>
    <property type="molecule type" value="Genomic_DNA"/>
</dbReference>
<organism evidence="8 9">
    <name type="scientific">Tetraparma gracilis</name>
    <dbReference type="NCBI Taxonomy" id="2962635"/>
    <lineage>
        <taxon>Eukaryota</taxon>
        <taxon>Sar</taxon>
        <taxon>Stramenopiles</taxon>
        <taxon>Ochrophyta</taxon>
        <taxon>Bolidophyceae</taxon>
        <taxon>Parmales</taxon>
        <taxon>Triparmaceae</taxon>
        <taxon>Tetraparma</taxon>
    </lineage>
</organism>
<gene>
    <name evidence="8" type="ORF">TeGR_g4836</name>
</gene>